<evidence type="ECO:0000256" key="3">
    <source>
        <dbReference type="ARBA" id="ARBA00022452"/>
    </source>
</evidence>
<dbReference type="InterPro" id="IPR023996">
    <property type="entry name" value="TonB-dep_OMP_SusC/RagA"/>
</dbReference>
<comment type="subcellular location">
    <subcellularLocation>
        <location evidence="1 8">Cell outer membrane</location>
        <topology evidence="1 8">Multi-pass membrane protein</topology>
    </subcellularLocation>
</comment>
<dbReference type="InterPro" id="IPR039426">
    <property type="entry name" value="TonB-dep_rcpt-like"/>
</dbReference>
<proteinExistence type="inferred from homology"/>
<keyword evidence="6 8" id="KW-0472">Membrane</keyword>
<dbReference type="InterPro" id="IPR008969">
    <property type="entry name" value="CarboxyPept-like_regulatory"/>
</dbReference>
<comment type="similarity">
    <text evidence="8 9">Belongs to the TonB-dependent receptor family.</text>
</comment>
<dbReference type="Pfam" id="PF13715">
    <property type="entry name" value="CarbopepD_reg_2"/>
    <property type="match status" value="1"/>
</dbReference>
<evidence type="ECO:0000256" key="4">
    <source>
        <dbReference type="ARBA" id="ARBA00022692"/>
    </source>
</evidence>
<dbReference type="NCBIfam" id="TIGR04057">
    <property type="entry name" value="SusC_RagA_signa"/>
    <property type="match status" value="1"/>
</dbReference>
<sequence length="1011" mass="111011">MQFSFAQEKTVTGVVSDSKGPLPGANVVNKTTTKGASADMDGKFSIKAKAGDVLVFSFLGYDNKSVTVGAANSYSVSLKETAKVLDEVVITQGYRTVTKKTAVVASSIVNAKTIENRPNVNAISTLQGQLAGVNITSGSGQPGSAPTVLIRGLGTVTGSSDPLYVIDGFPSYNDAFRNLNPNDIASAEVLKDAAAIAEYGSRGSNGVIVIKTKKGNFGDAKTTFRYSTQYGVSELQKPGFTYANARELLTLESIKGVGLGSTLTPAEIAAYSINTDWTKVFFSPSNTISHNLSIENTNKNIGTFTSVSFTDQDGLLPNSDLKRFTVRNNLNGKSANDKVKFLLNTAVGFTKNNEPTNLGGGAINRNFVTGAFLGAPYISPDIYTGSDSAWEYYNNTPGFLSTPILLLDNAATFRNYIEETRVDVGSDLNYKLAKNIVVGIRNGGLLINTRTLTAQFPNNWNSLFFSGTPGVSSLAGGNFNGFDDIANRREFNFSNLLYARFDKKIKKHSFNASINGEYNFAQLASDQQRRNGLDPIVWEFNSGVGFINDTAANDLYVPTNVVATRLRNDLISYFGSLDYDFDSKFGLAISARRDWSSRFIRERQAGNFFSIGGRVNLDEFLKDFSKLNVLKLRGSLGTIGNQRLEDGTIFTGINPPKFATTYSTLTGAGNAYNGNPSQGLNLGYPDLRWETTKTYNIGLDLEMFKSRLRANVDYYSRATTAQFLRAPISAAAGENDLLRNTEATVFNKGLELNLQVDVIKTDNMTLTLRGNGSTNKNYIDDIENDTGEIFVTSANGITYVHRNGQPTYQPFLYRYAGVNPTNGEMQYLDINGNITTTPTASDRIAVGKNFIPKYQGGFGFDFDYKGLFVSTLFSYVFDVVRYDFDYLNALDSSTNQIGQFNVSNELLNAWTPTNTNTDIPALDASNALQENSDRFLRDASYIRLRNLQVGYRLPNKFLKDTFFKDLSFNVTAENLFTITKWKGFDAESDRLEDVYQYPTARIITFGLDVKF</sequence>
<evidence type="ECO:0000313" key="13">
    <source>
        <dbReference type="Proteomes" id="UP001500367"/>
    </source>
</evidence>
<dbReference type="PROSITE" id="PS52016">
    <property type="entry name" value="TONB_DEPENDENT_REC_3"/>
    <property type="match status" value="1"/>
</dbReference>
<keyword evidence="2 8" id="KW-0813">Transport</keyword>
<dbReference type="EMBL" id="BAABCT010000001">
    <property type="protein sequence ID" value="GAA4063286.1"/>
    <property type="molecule type" value="Genomic_DNA"/>
</dbReference>
<dbReference type="Pfam" id="PF07715">
    <property type="entry name" value="Plug"/>
    <property type="match status" value="1"/>
</dbReference>
<evidence type="ECO:0000259" key="10">
    <source>
        <dbReference type="Pfam" id="PF00593"/>
    </source>
</evidence>
<keyword evidence="12" id="KW-0675">Receptor</keyword>
<evidence type="ECO:0000256" key="9">
    <source>
        <dbReference type="RuleBase" id="RU003357"/>
    </source>
</evidence>
<reference evidence="13" key="1">
    <citation type="journal article" date="2019" name="Int. J. Syst. Evol. Microbiol.">
        <title>The Global Catalogue of Microorganisms (GCM) 10K type strain sequencing project: providing services to taxonomists for standard genome sequencing and annotation.</title>
        <authorList>
            <consortium name="The Broad Institute Genomics Platform"/>
            <consortium name="The Broad Institute Genome Sequencing Center for Infectious Disease"/>
            <person name="Wu L."/>
            <person name="Ma J."/>
        </authorList>
    </citation>
    <scope>NUCLEOTIDE SEQUENCE [LARGE SCALE GENOMIC DNA]</scope>
    <source>
        <strain evidence="13">JCM 17069</strain>
    </source>
</reference>
<dbReference type="Gene3D" id="2.170.130.10">
    <property type="entry name" value="TonB-dependent receptor, plug domain"/>
    <property type="match status" value="1"/>
</dbReference>
<evidence type="ECO:0000256" key="5">
    <source>
        <dbReference type="ARBA" id="ARBA00023077"/>
    </source>
</evidence>
<gene>
    <name evidence="12" type="ORF">GCM10022389_04970</name>
</gene>
<accession>A0ABP7VAV6</accession>
<dbReference type="Proteomes" id="UP001500367">
    <property type="component" value="Unassembled WGS sequence"/>
</dbReference>
<evidence type="ECO:0000256" key="1">
    <source>
        <dbReference type="ARBA" id="ARBA00004571"/>
    </source>
</evidence>
<dbReference type="SUPFAM" id="SSF56935">
    <property type="entry name" value="Porins"/>
    <property type="match status" value="1"/>
</dbReference>
<dbReference type="Pfam" id="PF00593">
    <property type="entry name" value="TonB_dep_Rec_b-barrel"/>
    <property type="match status" value="1"/>
</dbReference>
<evidence type="ECO:0000259" key="11">
    <source>
        <dbReference type="Pfam" id="PF07715"/>
    </source>
</evidence>
<evidence type="ECO:0000256" key="8">
    <source>
        <dbReference type="PROSITE-ProRule" id="PRU01360"/>
    </source>
</evidence>
<protein>
    <submittedName>
        <fullName evidence="12">TonB-dependent receptor</fullName>
    </submittedName>
</protein>
<dbReference type="Gene3D" id="2.40.170.20">
    <property type="entry name" value="TonB-dependent receptor, beta-barrel domain"/>
    <property type="match status" value="1"/>
</dbReference>
<keyword evidence="3 8" id="KW-1134">Transmembrane beta strand</keyword>
<organism evidence="12 13">
    <name type="scientific">Flavobacterium cheonanense</name>
    <dbReference type="NCBI Taxonomy" id="706183"/>
    <lineage>
        <taxon>Bacteria</taxon>
        <taxon>Pseudomonadati</taxon>
        <taxon>Bacteroidota</taxon>
        <taxon>Flavobacteriia</taxon>
        <taxon>Flavobacteriales</taxon>
        <taxon>Flavobacteriaceae</taxon>
        <taxon>Flavobacterium</taxon>
    </lineage>
</organism>
<evidence type="ECO:0000256" key="7">
    <source>
        <dbReference type="ARBA" id="ARBA00023237"/>
    </source>
</evidence>
<evidence type="ECO:0000256" key="2">
    <source>
        <dbReference type="ARBA" id="ARBA00022448"/>
    </source>
</evidence>
<comment type="caution">
    <text evidence="12">The sequence shown here is derived from an EMBL/GenBank/DDBJ whole genome shotgun (WGS) entry which is preliminary data.</text>
</comment>
<dbReference type="InterPro" id="IPR023997">
    <property type="entry name" value="TonB-dep_OMP_SusC/RagA_CS"/>
</dbReference>
<dbReference type="SUPFAM" id="SSF49464">
    <property type="entry name" value="Carboxypeptidase regulatory domain-like"/>
    <property type="match status" value="1"/>
</dbReference>
<dbReference type="NCBIfam" id="TIGR04056">
    <property type="entry name" value="OMP_RagA_SusC"/>
    <property type="match status" value="1"/>
</dbReference>
<dbReference type="InterPro" id="IPR037066">
    <property type="entry name" value="Plug_dom_sf"/>
</dbReference>
<evidence type="ECO:0000313" key="12">
    <source>
        <dbReference type="EMBL" id="GAA4063286.1"/>
    </source>
</evidence>
<feature type="domain" description="TonB-dependent receptor-like beta-barrel" evidence="10">
    <location>
        <begin position="381"/>
        <end position="975"/>
    </location>
</feature>
<keyword evidence="5 9" id="KW-0798">TonB box</keyword>
<dbReference type="InterPro" id="IPR012910">
    <property type="entry name" value="Plug_dom"/>
</dbReference>
<feature type="domain" description="TonB-dependent receptor plug" evidence="11">
    <location>
        <begin position="100"/>
        <end position="207"/>
    </location>
</feature>
<dbReference type="InterPro" id="IPR000531">
    <property type="entry name" value="Beta-barrel_TonB"/>
</dbReference>
<evidence type="ECO:0000256" key="6">
    <source>
        <dbReference type="ARBA" id="ARBA00023136"/>
    </source>
</evidence>
<keyword evidence="13" id="KW-1185">Reference proteome</keyword>
<keyword evidence="4 8" id="KW-0812">Transmembrane</keyword>
<keyword evidence="7 8" id="KW-0998">Cell outer membrane</keyword>
<name>A0ABP7VAV6_9FLAO</name>
<dbReference type="InterPro" id="IPR036942">
    <property type="entry name" value="Beta-barrel_TonB_sf"/>
</dbReference>